<dbReference type="AlphaFoldDB" id="A0A6J4M850"/>
<evidence type="ECO:0000313" key="1">
    <source>
        <dbReference type="EMBL" id="CAA9351969.1"/>
    </source>
</evidence>
<sequence length="74" mass="7980">MKSSPDAVIVLPADTWRVGARIVPADALLRERAEAARRRLEPHAFADLREEGRSLSLEAAVELAEVEVLGSSAS</sequence>
<reference evidence="1" key="1">
    <citation type="submission" date="2020-02" db="EMBL/GenBank/DDBJ databases">
        <authorList>
            <person name="Meier V. D."/>
        </authorList>
    </citation>
    <scope>NUCLEOTIDE SEQUENCE</scope>
    <source>
        <strain evidence="1">AVDCRST_MAG46</strain>
    </source>
</reference>
<dbReference type="EMBL" id="CADCUD010000179">
    <property type="protein sequence ID" value="CAA9351969.1"/>
    <property type="molecule type" value="Genomic_DNA"/>
</dbReference>
<proteinExistence type="predicted"/>
<protein>
    <submittedName>
        <fullName evidence="1">Uncharacterized protein</fullName>
    </submittedName>
</protein>
<organism evidence="1">
    <name type="scientific">uncultured Nocardioidaceae bacterium</name>
    <dbReference type="NCBI Taxonomy" id="253824"/>
    <lineage>
        <taxon>Bacteria</taxon>
        <taxon>Bacillati</taxon>
        <taxon>Actinomycetota</taxon>
        <taxon>Actinomycetes</taxon>
        <taxon>Propionibacteriales</taxon>
        <taxon>Nocardioidaceae</taxon>
        <taxon>environmental samples</taxon>
    </lineage>
</organism>
<name>A0A6J4M850_9ACTN</name>
<accession>A0A6J4M850</accession>
<gene>
    <name evidence="1" type="ORF">AVDCRST_MAG46-2649</name>
</gene>